<organism evidence="4 5">
    <name type="scientific">Phyllachora maydis</name>
    <dbReference type="NCBI Taxonomy" id="1825666"/>
    <lineage>
        <taxon>Eukaryota</taxon>
        <taxon>Fungi</taxon>
        <taxon>Dikarya</taxon>
        <taxon>Ascomycota</taxon>
        <taxon>Pezizomycotina</taxon>
        <taxon>Sordariomycetes</taxon>
        <taxon>Sordariomycetidae</taxon>
        <taxon>Phyllachorales</taxon>
        <taxon>Phyllachoraceae</taxon>
        <taxon>Phyllachora</taxon>
    </lineage>
</organism>
<feature type="compositionally biased region" description="Basic and acidic residues" evidence="1">
    <location>
        <begin position="1"/>
        <end position="18"/>
    </location>
</feature>
<evidence type="ECO:0000313" key="4">
    <source>
        <dbReference type="EMBL" id="KAK2074963.1"/>
    </source>
</evidence>
<protein>
    <recommendedName>
        <fullName evidence="3">GH16 domain-containing protein</fullName>
    </recommendedName>
</protein>
<proteinExistence type="predicted"/>
<keyword evidence="2" id="KW-1133">Transmembrane helix</keyword>
<keyword evidence="2" id="KW-0472">Membrane</keyword>
<dbReference type="InterPro" id="IPR050546">
    <property type="entry name" value="Glycosyl_Hydrlase_16"/>
</dbReference>
<feature type="compositionally biased region" description="Polar residues" evidence="1">
    <location>
        <begin position="21"/>
        <end position="31"/>
    </location>
</feature>
<evidence type="ECO:0000259" key="3">
    <source>
        <dbReference type="PROSITE" id="PS51762"/>
    </source>
</evidence>
<dbReference type="Pfam" id="PF00722">
    <property type="entry name" value="Glyco_hydro_16"/>
    <property type="match status" value="1"/>
</dbReference>
<dbReference type="AlphaFoldDB" id="A0AAD9IC02"/>
<dbReference type="InterPro" id="IPR000757">
    <property type="entry name" value="Beta-glucanase-like"/>
</dbReference>
<feature type="compositionally biased region" description="Low complexity" evidence="1">
    <location>
        <begin position="65"/>
        <end position="75"/>
    </location>
</feature>
<dbReference type="GO" id="GO:0004553">
    <property type="term" value="F:hydrolase activity, hydrolyzing O-glycosyl compounds"/>
    <property type="evidence" value="ECO:0007669"/>
    <property type="project" value="InterPro"/>
</dbReference>
<dbReference type="InterPro" id="IPR013320">
    <property type="entry name" value="ConA-like_dom_sf"/>
</dbReference>
<gene>
    <name evidence="4" type="ORF">P8C59_009129</name>
</gene>
<keyword evidence="5" id="KW-1185">Reference proteome</keyword>
<sequence length="480" mass="52686">MDHEHASNAHGHLGRDPRPSANPQVPGTPSDSLGGRNPFGDVVESQASMRSGHNPFASPAVSRPASSLGSSSALGNRYQDRSTHWFRSRRVKKGEVEKPWTANVDPKEKWVTILPIIGIVVGLAISGFLVWDGIDSVVKHKYCMVLDDDFSGGLDSSIWTKEVQLGGFGNGEFEMTTPGDDNVFVQNGHLIIKATPQDDALMQTDNIIDLLADGTCTSTSPAACIAATNTTAGNSSVVPPARSGRINTSKGAVLKYGRVEVTAKLPAGDWLWPAIWLMPANDTYGAWPLSGEIDVAESRGNNYTYPAGGSNIVSSTLHWGPDQVNDGFWRTNVKRRALHTTYAAGFNTFGLEWSEKYIFTYINTRLLQVLYTNFDEPLWQRGDFPPYYTNGTRIQDPWTQTGHPNTPFDQPFYLILNLAVGGTNGWFGDGEAGKPWSDASPNAKRDFWSAKDQWLPTWTQPQMEVSRVVMMQQCDGGEEL</sequence>
<dbReference type="SUPFAM" id="SSF49899">
    <property type="entry name" value="Concanavalin A-like lectins/glucanases"/>
    <property type="match status" value="1"/>
</dbReference>
<dbReference type="PANTHER" id="PTHR10963">
    <property type="entry name" value="GLYCOSYL HYDROLASE-RELATED"/>
    <property type="match status" value="1"/>
</dbReference>
<dbReference type="Gene3D" id="2.60.120.200">
    <property type="match status" value="1"/>
</dbReference>
<dbReference type="EMBL" id="JAQQPM010000009">
    <property type="protein sequence ID" value="KAK2074963.1"/>
    <property type="molecule type" value="Genomic_DNA"/>
</dbReference>
<feature type="domain" description="GH16" evidence="3">
    <location>
        <begin position="98"/>
        <end position="457"/>
    </location>
</feature>
<evidence type="ECO:0000313" key="5">
    <source>
        <dbReference type="Proteomes" id="UP001217918"/>
    </source>
</evidence>
<name>A0AAD9IC02_9PEZI</name>
<dbReference type="Proteomes" id="UP001217918">
    <property type="component" value="Unassembled WGS sequence"/>
</dbReference>
<keyword evidence="2" id="KW-0812">Transmembrane</keyword>
<dbReference type="FunFam" id="2.60.120.200:FF:000178">
    <property type="entry name" value="Glycoside hydrolase family 16 protein"/>
    <property type="match status" value="1"/>
</dbReference>
<accession>A0AAD9IC02</accession>
<dbReference type="PANTHER" id="PTHR10963:SF62">
    <property type="entry name" value="GLUCAN 1,3-BETA-GLUCOSIDASE"/>
    <property type="match status" value="1"/>
</dbReference>
<evidence type="ECO:0000256" key="1">
    <source>
        <dbReference type="SAM" id="MobiDB-lite"/>
    </source>
</evidence>
<reference evidence="4" key="1">
    <citation type="journal article" date="2023" name="Mol. Plant Microbe Interact.">
        <title>Elucidating the Obligate Nature and Biological Capacity of an Invasive Fungal Corn Pathogen.</title>
        <authorList>
            <person name="MacCready J.S."/>
            <person name="Roggenkamp E.M."/>
            <person name="Gdanetz K."/>
            <person name="Chilvers M.I."/>
        </authorList>
    </citation>
    <scope>NUCLEOTIDE SEQUENCE</scope>
    <source>
        <strain evidence="4">PM02</strain>
    </source>
</reference>
<feature type="transmembrane region" description="Helical" evidence="2">
    <location>
        <begin position="110"/>
        <end position="131"/>
    </location>
</feature>
<dbReference type="PROSITE" id="PS51762">
    <property type="entry name" value="GH16_2"/>
    <property type="match status" value="1"/>
</dbReference>
<comment type="caution">
    <text evidence="4">The sequence shown here is derived from an EMBL/GenBank/DDBJ whole genome shotgun (WGS) entry which is preliminary data.</text>
</comment>
<dbReference type="GO" id="GO:0005975">
    <property type="term" value="P:carbohydrate metabolic process"/>
    <property type="evidence" value="ECO:0007669"/>
    <property type="project" value="InterPro"/>
</dbReference>
<feature type="region of interest" description="Disordered" evidence="1">
    <location>
        <begin position="1"/>
        <end position="75"/>
    </location>
</feature>
<evidence type="ECO:0000256" key="2">
    <source>
        <dbReference type="SAM" id="Phobius"/>
    </source>
</evidence>